<proteinExistence type="predicted"/>
<dbReference type="EMBL" id="CADEAL010003334">
    <property type="protein sequence ID" value="CAB1444236.1"/>
    <property type="molecule type" value="Genomic_DNA"/>
</dbReference>
<protein>
    <submittedName>
        <fullName evidence="2">Uncharacterized protein</fullName>
    </submittedName>
</protein>
<feature type="region of interest" description="Disordered" evidence="1">
    <location>
        <begin position="43"/>
        <end position="62"/>
    </location>
</feature>
<feature type="compositionally biased region" description="Basic and acidic residues" evidence="1">
    <location>
        <begin position="110"/>
        <end position="124"/>
    </location>
</feature>
<reference evidence="2" key="1">
    <citation type="submission" date="2020-03" db="EMBL/GenBank/DDBJ databases">
        <authorList>
            <person name="Weist P."/>
        </authorList>
    </citation>
    <scope>NUCLEOTIDE SEQUENCE</scope>
</reference>
<feature type="region of interest" description="Disordered" evidence="1">
    <location>
        <begin position="82"/>
        <end position="132"/>
    </location>
</feature>
<evidence type="ECO:0000313" key="3">
    <source>
        <dbReference type="Proteomes" id="UP001153269"/>
    </source>
</evidence>
<feature type="region of interest" description="Disordered" evidence="1">
    <location>
        <begin position="194"/>
        <end position="215"/>
    </location>
</feature>
<sequence>MEETGVGEGGFSCRSVTRERKDDTSIIPGATEKHLDNFERLRGAREPALVKGKKANTGTNEPSRCWNTVCASLHSNLHQIQSASQATPTVSPSAARRKSNKKLHRVSSSIHKETLTETGGERGSRGGGGNKIMGRLASERLLPVWATGYSSVLERSTGNRDGLIDDMTLASSRLPWGAVRSESTIYIIRKTQEKNSGAKKRLRKKKPGLRVREQSCAIRRKKLRVPIKPGGSEE</sequence>
<dbReference type="AlphaFoldDB" id="A0A9N7YTV4"/>
<organism evidence="2 3">
    <name type="scientific">Pleuronectes platessa</name>
    <name type="common">European plaice</name>
    <dbReference type="NCBI Taxonomy" id="8262"/>
    <lineage>
        <taxon>Eukaryota</taxon>
        <taxon>Metazoa</taxon>
        <taxon>Chordata</taxon>
        <taxon>Craniata</taxon>
        <taxon>Vertebrata</taxon>
        <taxon>Euteleostomi</taxon>
        <taxon>Actinopterygii</taxon>
        <taxon>Neopterygii</taxon>
        <taxon>Teleostei</taxon>
        <taxon>Neoteleostei</taxon>
        <taxon>Acanthomorphata</taxon>
        <taxon>Carangaria</taxon>
        <taxon>Pleuronectiformes</taxon>
        <taxon>Pleuronectoidei</taxon>
        <taxon>Pleuronectidae</taxon>
        <taxon>Pleuronectes</taxon>
    </lineage>
</organism>
<feature type="compositionally biased region" description="Basic residues" evidence="1">
    <location>
        <begin position="95"/>
        <end position="105"/>
    </location>
</feature>
<accession>A0A9N7YTV4</accession>
<feature type="compositionally biased region" description="Gly residues" evidence="1">
    <location>
        <begin position="1"/>
        <end position="10"/>
    </location>
</feature>
<feature type="compositionally biased region" description="Basic residues" evidence="1">
    <location>
        <begin position="197"/>
        <end position="209"/>
    </location>
</feature>
<evidence type="ECO:0000313" key="2">
    <source>
        <dbReference type="EMBL" id="CAB1444236.1"/>
    </source>
</evidence>
<keyword evidence="3" id="KW-1185">Reference proteome</keyword>
<evidence type="ECO:0000256" key="1">
    <source>
        <dbReference type="SAM" id="MobiDB-lite"/>
    </source>
</evidence>
<comment type="caution">
    <text evidence="2">The sequence shown here is derived from an EMBL/GenBank/DDBJ whole genome shotgun (WGS) entry which is preliminary data.</text>
</comment>
<dbReference type="Proteomes" id="UP001153269">
    <property type="component" value="Unassembled WGS sequence"/>
</dbReference>
<gene>
    <name evidence="2" type="ORF">PLEPLA_LOCUS31952</name>
</gene>
<name>A0A9N7YTV4_PLEPL</name>
<feature type="compositionally biased region" description="Polar residues" evidence="1">
    <location>
        <begin position="82"/>
        <end position="92"/>
    </location>
</feature>
<feature type="region of interest" description="Disordered" evidence="1">
    <location>
        <begin position="1"/>
        <end position="34"/>
    </location>
</feature>